<keyword evidence="2" id="KW-1133">Transmembrane helix</keyword>
<organism evidence="3 4">
    <name type="scientific">Vanrija albida</name>
    <dbReference type="NCBI Taxonomy" id="181172"/>
    <lineage>
        <taxon>Eukaryota</taxon>
        <taxon>Fungi</taxon>
        <taxon>Dikarya</taxon>
        <taxon>Basidiomycota</taxon>
        <taxon>Agaricomycotina</taxon>
        <taxon>Tremellomycetes</taxon>
        <taxon>Trichosporonales</taxon>
        <taxon>Trichosporonaceae</taxon>
        <taxon>Vanrija</taxon>
    </lineage>
</organism>
<evidence type="ECO:0000313" key="4">
    <source>
        <dbReference type="Proteomes" id="UP001565368"/>
    </source>
</evidence>
<protein>
    <submittedName>
        <fullName evidence="3">Uncharacterized protein</fullName>
    </submittedName>
</protein>
<gene>
    <name evidence="3" type="ORF">Q8F55_002316</name>
</gene>
<dbReference type="EMBL" id="JBBXJM010000002">
    <property type="protein sequence ID" value="KAL1411362.1"/>
    <property type="molecule type" value="Genomic_DNA"/>
</dbReference>
<feature type="compositionally biased region" description="Polar residues" evidence="1">
    <location>
        <begin position="8"/>
        <end position="24"/>
    </location>
</feature>
<dbReference type="RefSeq" id="XP_069211306.1">
    <property type="nucleotide sequence ID" value="XM_069350920.1"/>
</dbReference>
<dbReference type="GeneID" id="95983359"/>
<sequence length="221" mass="24234">MRPGKAVSQPNGDDSSPFDVSSDQIDGPADADTSWIARLKLAVLTPKKPRDERPQNLSDAQLALDAASKASADAQSRVRATQQAWLAEFAKPKGPVESPKPAPAETAAPPSPRPAEAQASVARKGGRWGLWVVALVAEVIMLWAVFRITIDYAFSTHFLGLLDPYKPKLSDYALDSKIPAHLDPFIIQHPKPTNLFDLLDWFGWGLGRNQQIPPLRRRMPT</sequence>
<feature type="compositionally biased region" description="Low complexity" evidence="1">
    <location>
        <begin position="97"/>
        <end position="119"/>
    </location>
</feature>
<keyword evidence="2" id="KW-0812">Transmembrane</keyword>
<feature type="compositionally biased region" description="Low complexity" evidence="1">
    <location>
        <begin position="55"/>
        <end position="75"/>
    </location>
</feature>
<feature type="transmembrane region" description="Helical" evidence="2">
    <location>
        <begin position="128"/>
        <end position="146"/>
    </location>
</feature>
<feature type="region of interest" description="Disordered" evidence="1">
    <location>
        <begin position="44"/>
        <end position="77"/>
    </location>
</feature>
<evidence type="ECO:0000256" key="2">
    <source>
        <dbReference type="SAM" id="Phobius"/>
    </source>
</evidence>
<dbReference type="Proteomes" id="UP001565368">
    <property type="component" value="Unassembled WGS sequence"/>
</dbReference>
<feature type="region of interest" description="Disordered" evidence="1">
    <location>
        <begin position="91"/>
        <end position="119"/>
    </location>
</feature>
<comment type="caution">
    <text evidence="3">The sequence shown here is derived from an EMBL/GenBank/DDBJ whole genome shotgun (WGS) entry which is preliminary data.</text>
</comment>
<name>A0ABR3QA16_9TREE</name>
<reference evidence="3 4" key="1">
    <citation type="submission" date="2023-08" db="EMBL/GenBank/DDBJ databases">
        <title>Annotated Genome Sequence of Vanrija albida AlHP1.</title>
        <authorList>
            <person name="Herzog R."/>
        </authorList>
    </citation>
    <scope>NUCLEOTIDE SEQUENCE [LARGE SCALE GENOMIC DNA]</scope>
    <source>
        <strain evidence="3 4">AlHP1</strain>
    </source>
</reference>
<evidence type="ECO:0000313" key="3">
    <source>
        <dbReference type="EMBL" id="KAL1411362.1"/>
    </source>
</evidence>
<keyword evidence="4" id="KW-1185">Reference proteome</keyword>
<keyword evidence="2" id="KW-0472">Membrane</keyword>
<feature type="region of interest" description="Disordered" evidence="1">
    <location>
        <begin position="1"/>
        <end position="31"/>
    </location>
</feature>
<evidence type="ECO:0000256" key="1">
    <source>
        <dbReference type="SAM" id="MobiDB-lite"/>
    </source>
</evidence>
<proteinExistence type="predicted"/>
<accession>A0ABR3QA16</accession>